<comment type="caution">
    <text evidence="2">The sequence shown here is derived from an EMBL/GenBank/DDBJ whole genome shotgun (WGS) entry which is preliminary data.</text>
</comment>
<evidence type="ECO:0000313" key="3">
    <source>
        <dbReference type="Proteomes" id="UP001259982"/>
    </source>
</evidence>
<proteinExistence type="predicted"/>
<organism evidence="2 3">
    <name type="scientific">Spectribacter acetivorans</name>
    <dbReference type="NCBI Taxonomy" id="3075603"/>
    <lineage>
        <taxon>Bacteria</taxon>
        <taxon>Pseudomonadati</taxon>
        <taxon>Pseudomonadota</taxon>
        <taxon>Gammaproteobacteria</taxon>
        <taxon>Salinisphaerales</taxon>
        <taxon>Salinisphaeraceae</taxon>
        <taxon>Spectribacter</taxon>
    </lineage>
</organism>
<evidence type="ECO:0000313" key="2">
    <source>
        <dbReference type="EMBL" id="MDT0618744.1"/>
    </source>
</evidence>
<gene>
    <name evidence="2" type="ORF">RM531_09665</name>
</gene>
<feature type="domain" description="Beta-lactamase hydrolase-like protein phosphatase-like" evidence="1">
    <location>
        <begin position="22"/>
        <end position="111"/>
    </location>
</feature>
<protein>
    <submittedName>
        <fullName evidence="2">Sulfur transferase domain-containing protein</fullName>
    </submittedName>
</protein>
<accession>A0ABU3B8F3</accession>
<dbReference type="GO" id="GO:0016740">
    <property type="term" value="F:transferase activity"/>
    <property type="evidence" value="ECO:0007669"/>
    <property type="project" value="UniProtKB-KW"/>
</dbReference>
<keyword evidence="3" id="KW-1185">Reference proteome</keyword>
<dbReference type="Gene3D" id="3.90.190.10">
    <property type="entry name" value="Protein tyrosine phosphatase superfamily"/>
    <property type="match status" value="1"/>
</dbReference>
<sequence length="146" mass="15591">MSLNDRIPNLVQPADNCYCGGMVDETALAEARDAGVRHVVNLRPDAETPDFNEAEAVAAIGLTYHHLPIASPEDLNESNVRRFDEIMDHVGDEPALVHCASGNRVGALFALRAGWLKGQAPDAALALGRSHGLTKMEPAVEKLLAG</sequence>
<name>A0ABU3B8F3_9GAMM</name>
<reference evidence="2 3" key="1">
    <citation type="submission" date="2023-09" db="EMBL/GenBank/DDBJ databases">
        <authorList>
            <person name="Rey-Velasco X."/>
        </authorList>
    </citation>
    <scope>NUCLEOTIDE SEQUENCE [LARGE SCALE GENOMIC DNA]</scope>
    <source>
        <strain evidence="2 3">P385</strain>
    </source>
</reference>
<dbReference type="SUPFAM" id="SSF52799">
    <property type="entry name" value="(Phosphotyrosine protein) phosphatases II"/>
    <property type="match status" value="1"/>
</dbReference>
<dbReference type="InterPro" id="IPR005939">
    <property type="entry name" value="BLH_phosphatase-like"/>
</dbReference>
<dbReference type="RefSeq" id="WP_311658926.1">
    <property type="nucleotide sequence ID" value="NZ_JAVRHY010000007.1"/>
</dbReference>
<dbReference type="InterPro" id="IPR029021">
    <property type="entry name" value="Prot-tyrosine_phosphatase-like"/>
</dbReference>
<evidence type="ECO:0000259" key="1">
    <source>
        <dbReference type="Pfam" id="PF04273"/>
    </source>
</evidence>
<keyword evidence="2" id="KW-0808">Transferase</keyword>
<dbReference type="Proteomes" id="UP001259982">
    <property type="component" value="Unassembled WGS sequence"/>
</dbReference>
<dbReference type="EMBL" id="JAVRHY010000007">
    <property type="protein sequence ID" value="MDT0618744.1"/>
    <property type="molecule type" value="Genomic_DNA"/>
</dbReference>
<dbReference type="Pfam" id="PF04273">
    <property type="entry name" value="BLH_phosphatase"/>
    <property type="match status" value="1"/>
</dbReference>